<evidence type="ECO:0000313" key="3">
    <source>
        <dbReference type="Proteomes" id="UP001142078"/>
    </source>
</evidence>
<feature type="coiled-coil region" evidence="1">
    <location>
        <begin position="42"/>
        <end position="76"/>
    </location>
</feature>
<evidence type="ECO:0000256" key="1">
    <source>
        <dbReference type="SAM" id="Coils"/>
    </source>
</evidence>
<dbReference type="EMBL" id="JANJZL010000002">
    <property type="protein sequence ID" value="MCR2043194.1"/>
    <property type="molecule type" value="Genomic_DNA"/>
</dbReference>
<comment type="caution">
    <text evidence="2">The sequence shown here is derived from an EMBL/GenBank/DDBJ whole genome shotgun (WGS) entry which is preliminary data.</text>
</comment>
<name>A0A9X2MGE6_9FIRM</name>
<keyword evidence="3" id="KW-1185">Reference proteome</keyword>
<organism evidence="2 3">
    <name type="scientific">Anaerosalibacter massiliensis</name>
    <dbReference type="NCBI Taxonomy" id="1347392"/>
    <lineage>
        <taxon>Bacteria</taxon>
        <taxon>Bacillati</taxon>
        <taxon>Bacillota</taxon>
        <taxon>Tissierellia</taxon>
        <taxon>Tissierellales</taxon>
        <taxon>Sporanaerobacteraceae</taxon>
        <taxon>Anaerosalibacter</taxon>
    </lineage>
</organism>
<proteinExistence type="predicted"/>
<dbReference type="Proteomes" id="UP001142078">
    <property type="component" value="Unassembled WGS sequence"/>
</dbReference>
<protein>
    <submittedName>
        <fullName evidence="2">Uncharacterized protein</fullName>
    </submittedName>
</protein>
<keyword evidence="1" id="KW-0175">Coiled coil</keyword>
<dbReference type="AlphaFoldDB" id="A0A9X2MGE6"/>
<sequence>MLLAIKANREYKITEDEKQKYINMGYKIAKLEEGKLIYEKVETKEDKKIVELEKENEKLKKEIEKLKKDDKKKGKKKGEGK</sequence>
<dbReference type="RefSeq" id="WP_257490166.1">
    <property type="nucleotide sequence ID" value="NZ_JANJZL010000002.1"/>
</dbReference>
<evidence type="ECO:0000313" key="2">
    <source>
        <dbReference type="EMBL" id="MCR2043194.1"/>
    </source>
</evidence>
<reference evidence="2" key="1">
    <citation type="submission" date="2022-07" db="EMBL/GenBank/DDBJ databases">
        <title>Enhanced cultured diversity of the mouse gut microbiota enables custom-made synthetic communities.</title>
        <authorList>
            <person name="Afrizal A."/>
        </authorList>
    </citation>
    <scope>NUCLEOTIDE SEQUENCE</scope>
    <source>
        <strain evidence="2">DSM 29482</strain>
    </source>
</reference>
<gene>
    <name evidence="2" type="ORF">NSA23_03585</name>
</gene>
<accession>A0A9X2MGE6</accession>